<evidence type="ECO:0000313" key="2">
    <source>
        <dbReference type="EMBL" id="RUO33029.1"/>
    </source>
</evidence>
<dbReference type="AlphaFoldDB" id="A0A432WH65"/>
<name>A0A432WH65_9GAMM</name>
<proteinExistence type="predicted"/>
<comment type="caution">
    <text evidence="2">The sequence shown here is derived from an EMBL/GenBank/DDBJ whole genome shotgun (WGS) entry which is preliminary data.</text>
</comment>
<reference evidence="2 3" key="1">
    <citation type="journal article" date="2011" name="Front. Microbiol.">
        <title>Genomic signatures of strain selection and enhancement in Bacillus atrophaeus var. globigii, a historical biowarfare simulant.</title>
        <authorList>
            <person name="Gibbons H.S."/>
            <person name="Broomall S.M."/>
            <person name="McNew L.A."/>
            <person name="Daligault H."/>
            <person name="Chapman C."/>
            <person name="Bruce D."/>
            <person name="Karavis M."/>
            <person name="Krepps M."/>
            <person name="McGregor P.A."/>
            <person name="Hong C."/>
            <person name="Park K.H."/>
            <person name="Akmal A."/>
            <person name="Feldman A."/>
            <person name="Lin J.S."/>
            <person name="Chang W.E."/>
            <person name="Higgs B.W."/>
            <person name="Demirev P."/>
            <person name="Lindquist J."/>
            <person name="Liem A."/>
            <person name="Fochler E."/>
            <person name="Read T.D."/>
            <person name="Tapia R."/>
            <person name="Johnson S."/>
            <person name="Bishop-Lilly K.A."/>
            <person name="Detter C."/>
            <person name="Han C."/>
            <person name="Sozhamannan S."/>
            <person name="Rosenzweig C.N."/>
            <person name="Skowronski E.W."/>
        </authorList>
    </citation>
    <scope>NUCLEOTIDE SEQUENCE [LARGE SCALE GENOMIC DNA]</scope>
    <source>
        <strain evidence="2 3">Y4G10-17</strain>
    </source>
</reference>
<evidence type="ECO:0000313" key="3">
    <source>
        <dbReference type="Proteomes" id="UP000287823"/>
    </source>
</evidence>
<dbReference type="Proteomes" id="UP000287823">
    <property type="component" value="Unassembled WGS sequence"/>
</dbReference>
<evidence type="ECO:0000256" key="1">
    <source>
        <dbReference type="SAM" id="MobiDB-lite"/>
    </source>
</evidence>
<feature type="region of interest" description="Disordered" evidence="1">
    <location>
        <begin position="189"/>
        <end position="232"/>
    </location>
</feature>
<gene>
    <name evidence="2" type="ORF">CWE14_07225</name>
</gene>
<protein>
    <submittedName>
        <fullName evidence="2">Starvation-inducible protein</fullName>
    </submittedName>
</protein>
<organism evidence="2 3">
    <name type="scientific">Aliidiomarina soli</name>
    <dbReference type="NCBI Taxonomy" id="1928574"/>
    <lineage>
        <taxon>Bacteria</taxon>
        <taxon>Pseudomonadati</taxon>
        <taxon>Pseudomonadota</taxon>
        <taxon>Gammaproteobacteria</taxon>
        <taxon>Alteromonadales</taxon>
        <taxon>Idiomarinaceae</taxon>
        <taxon>Aliidiomarina</taxon>
    </lineage>
</organism>
<sequence length="232" mass="26894">MRLIMQTVLGLVVSLVIAGCASRYPEPIRTEATDLVPFSQALRSTAELEGRTARWGGVIANIENSADATRIELVHFRLNGYGRPQIEDDSEGRFIVYVDRFVDPEIYKEGRSLTALGQISASEEGKIGEFNYIYPVLQATGVELWRPQQQRDQIGVGYYYYDPYSLWYRHSLYGVGPYRYHPYYFPYGESRPQRSQQQPQQMQRPLSSREPHIERPQIERPQSVQQRIIKEQ</sequence>
<feature type="compositionally biased region" description="Low complexity" evidence="1">
    <location>
        <begin position="193"/>
        <end position="206"/>
    </location>
</feature>
<dbReference type="PROSITE" id="PS51257">
    <property type="entry name" value="PROKAR_LIPOPROTEIN"/>
    <property type="match status" value="1"/>
</dbReference>
<dbReference type="InterPro" id="IPR004658">
    <property type="entry name" value="OMP_Slp"/>
</dbReference>
<accession>A0A432WH65</accession>
<dbReference type="EMBL" id="PIPO01000003">
    <property type="protein sequence ID" value="RUO33029.1"/>
    <property type="molecule type" value="Genomic_DNA"/>
</dbReference>
<keyword evidence="3" id="KW-1185">Reference proteome</keyword>
<dbReference type="NCBIfam" id="TIGR00752">
    <property type="entry name" value="slp"/>
    <property type="match status" value="1"/>
</dbReference>
<dbReference type="PANTHER" id="PTHR37530">
    <property type="entry name" value="OUTER MEMBRANE PROTEIN SLP"/>
    <property type="match status" value="1"/>
</dbReference>
<dbReference type="PANTHER" id="PTHR37530:SF1">
    <property type="entry name" value="OUTER MEMBRANE PROTEIN SLP"/>
    <property type="match status" value="1"/>
</dbReference>
<feature type="compositionally biased region" description="Basic and acidic residues" evidence="1">
    <location>
        <begin position="207"/>
        <end position="218"/>
    </location>
</feature>
<dbReference type="Pfam" id="PF03843">
    <property type="entry name" value="Slp"/>
    <property type="match status" value="1"/>
</dbReference>
<dbReference type="GO" id="GO:0019867">
    <property type="term" value="C:outer membrane"/>
    <property type="evidence" value="ECO:0007669"/>
    <property type="project" value="InterPro"/>
</dbReference>